<sequence length="125" mass="14043">MKYTSDESLIFWSTQEHSQLSSIPSVPPDEKPPWANFMRSDGIRLFRPRRNPVGTECGRSSQQSFSIDAREAMERNGWSLGGLIILTCLLVAVGARELRVKHLDLDHKAAYNHTLATILVQYASA</sequence>
<dbReference type="AlphaFoldDB" id="A0A2I0I5R6"/>
<evidence type="ECO:0000256" key="1">
    <source>
        <dbReference type="SAM" id="Phobius"/>
    </source>
</evidence>
<accession>A0A2I0I5R6</accession>
<organism evidence="2 3">
    <name type="scientific">Punica granatum</name>
    <name type="common">Pomegranate</name>
    <dbReference type="NCBI Taxonomy" id="22663"/>
    <lineage>
        <taxon>Eukaryota</taxon>
        <taxon>Viridiplantae</taxon>
        <taxon>Streptophyta</taxon>
        <taxon>Embryophyta</taxon>
        <taxon>Tracheophyta</taxon>
        <taxon>Spermatophyta</taxon>
        <taxon>Magnoliopsida</taxon>
        <taxon>eudicotyledons</taxon>
        <taxon>Gunneridae</taxon>
        <taxon>Pentapetalae</taxon>
        <taxon>rosids</taxon>
        <taxon>malvids</taxon>
        <taxon>Myrtales</taxon>
        <taxon>Lythraceae</taxon>
        <taxon>Punica</taxon>
    </lineage>
</organism>
<dbReference type="EMBL" id="PGOL01003832">
    <property type="protein sequence ID" value="PKI39311.1"/>
    <property type="molecule type" value="Genomic_DNA"/>
</dbReference>
<name>A0A2I0I5R6_PUNGR</name>
<dbReference type="Proteomes" id="UP000233551">
    <property type="component" value="Unassembled WGS sequence"/>
</dbReference>
<keyword evidence="1" id="KW-1133">Transmembrane helix</keyword>
<evidence type="ECO:0000313" key="3">
    <source>
        <dbReference type="Proteomes" id="UP000233551"/>
    </source>
</evidence>
<proteinExistence type="predicted"/>
<feature type="non-terminal residue" evidence="2">
    <location>
        <position position="125"/>
    </location>
</feature>
<gene>
    <name evidence="2" type="ORF">CRG98_040297</name>
</gene>
<keyword evidence="3" id="KW-1185">Reference proteome</keyword>
<keyword evidence="1" id="KW-0472">Membrane</keyword>
<reference evidence="2 3" key="1">
    <citation type="submission" date="2017-11" db="EMBL/GenBank/DDBJ databases">
        <title>De-novo sequencing of pomegranate (Punica granatum L.) genome.</title>
        <authorList>
            <person name="Akparov Z."/>
            <person name="Amiraslanov A."/>
            <person name="Hajiyeva S."/>
            <person name="Abbasov M."/>
            <person name="Kaur K."/>
            <person name="Hamwieh A."/>
            <person name="Solovyev V."/>
            <person name="Salamov A."/>
            <person name="Braich B."/>
            <person name="Kosarev P."/>
            <person name="Mahmoud A."/>
            <person name="Hajiyev E."/>
            <person name="Babayeva S."/>
            <person name="Izzatullayeva V."/>
            <person name="Mammadov A."/>
            <person name="Mammadov A."/>
            <person name="Sharifova S."/>
            <person name="Ojaghi J."/>
            <person name="Eynullazada K."/>
            <person name="Bayramov B."/>
            <person name="Abdulazimova A."/>
            <person name="Shahmuradov I."/>
        </authorList>
    </citation>
    <scope>NUCLEOTIDE SEQUENCE [LARGE SCALE GENOMIC DNA]</scope>
    <source>
        <strain evidence="3">cv. AG2017</strain>
        <tissue evidence="2">Leaf</tissue>
    </source>
</reference>
<protein>
    <submittedName>
        <fullName evidence="2">Uncharacterized protein</fullName>
    </submittedName>
</protein>
<comment type="caution">
    <text evidence="2">The sequence shown here is derived from an EMBL/GenBank/DDBJ whole genome shotgun (WGS) entry which is preliminary data.</text>
</comment>
<evidence type="ECO:0000313" key="2">
    <source>
        <dbReference type="EMBL" id="PKI39311.1"/>
    </source>
</evidence>
<feature type="transmembrane region" description="Helical" evidence="1">
    <location>
        <begin position="77"/>
        <end position="95"/>
    </location>
</feature>
<keyword evidence="1" id="KW-0812">Transmembrane</keyword>